<dbReference type="InterPro" id="IPR011527">
    <property type="entry name" value="ABC1_TM_dom"/>
</dbReference>
<dbReference type="Pfam" id="PF00664">
    <property type="entry name" value="ABC_membrane"/>
    <property type="match status" value="1"/>
</dbReference>
<evidence type="ECO:0000313" key="10">
    <source>
        <dbReference type="Proteomes" id="UP000042997"/>
    </source>
</evidence>
<protein>
    <submittedName>
        <fullName evidence="9">ABC superfamily ATP binding cassette transporter</fullName>
    </submittedName>
</protein>
<dbReference type="PROSITE" id="PS00211">
    <property type="entry name" value="ABC_TRANSPORTER_1"/>
    <property type="match status" value="1"/>
</dbReference>
<feature type="transmembrane region" description="Helical" evidence="6">
    <location>
        <begin position="254"/>
        <end position="281"/>
    </location>
</feature>
<feature type="transmembrane region" description="Helical" evidence="6">
    <location>
        <begin position="171"/>
        <end position="188"/>
    </location>
</feature>
<evidence type="ECO:0000259" key="8">
    <source>
        <dbReference type="PROSITE" id="PS50929"/>
    </source>
</evidence>
<comment type="subcellular location">
    <subcellularLocation>
        <location evidence="1">Cell membrane</location>
        <topology evidence="1">Multi-pass membrane protein</topology>
    </subcellularLocation>
</comment>
<dbReference type="InterPro" id="IPR017871">
    <property type="entry name" value="ABC_transporter-like_CS"/>
</dbReference>
<dbReference type="InterPro" id="IPR003439">
    <property type="entry name" value="ABC_transporter-like_ATP-bd"/>
</dbReference>
<feature type="compositionally biased region" description="Basic and acidic residues" evidence="5">
    <location>
        <begin position="1"/>
        <end position="18"/>
    </location>
</feature>
<evidence type="ECO:0000256" key="3">
    <source>
        <dbReference type="ARBA" id="ARBA00022989"/>
    </source>
</evidence>
<dbReference type="PROSITE" id="PS50929">
    <property type="entry name" value="ABC_TM1F"/>
    <property type="match status" value="1"/>
</dbReference>
<dbReference type="InterPro" id="IPR036640">
    <property type="entry name" value="ABC1_TM_sf"/>
</dbReference>
<evidence type="ECO:0000256" key="1">
    <source>
        <dbReference type="ARBA" id="ARBA00004651"/>
    </source>
</evidence>
<dbReference type="InterPro" id="IPR027417">
    <property type="entry name" value="P-loop_NTPase"/>
</dbReference>
<dbReference type="Gene3D" id="3.40.50.300">
    <property type="entry name" value="P-loop containing nucleotide triphosphate hydrolases"/>
    <property type="match status" value="1"/>
</dbReference>
<feature type="domain" description="ABC transporter" evidence="7">
    <location>
        <begin position="328"/>
        <end position="579"/>
    </location>
</feature>
<dbReference type="EMBL" id="CCSD01000089">
    <property type="protein sequence ID" value="CDZ90728.1"/>
    <property type="molecule type" value="Genomic_DNA"/>
</dbReference>
<feature type="domain" description="ABC transmembrane type-1" evidence="8">
    <location>
        <begin position="36"/>
        <end position="316"/>
    </location>
</feature>
<dbReference type="SUPFAM" id="SSF90123">
    <property type="entry name" value="ABC transporter transmembrane region"/>
    <property type="match status" value="1"/>
</dbReference>
<feature type="transmembrane region" description="Helical" evidence="6">
    <location>
        <begin position="33"/>
        <end position="60"/>
    </location>
</feature>
<proteinExistence type="predicted"/>
<evidence type="ECO:0000256" key="5">
    <source>
        <dbReference type="SAM" id="MobiDB-lite"/>
    </source>
</evidence>
<dbReference type="PANTHER" id="PTHR43394">
    <property type="entry name" value="ATP-DEPENDENT PERMEASE MDL1, MITOCHONDRIAL"/>
    <property type="match status" value="1"/>
</dbReference>
<reference evidence="9 10" key="1">
    <citation type="journal article" date="2014" name="Genome Announc.">
        <title>Draft Genome Sequence of Propane- and Butane-Oxidizing Actinobacterium Rhodococcus ruber IEGM 231.</title>
        <authorList>
            <person name="Ivshina I.B."/>
            <person name="Kuyukina M.S."/>
            <person name="Krivoruchko A.V."/>
            <person name="Barbe V."/>
            <person name="Fischer C."/>
        </authorList>
    </citation>
    <scope>NUCLEOTIDE SEQUENCE [LARGE SCALE GENOMIC DNA]</scope>
</reference>
<keyword evidence="2 6" id="KW-0812">Transmembrane</keyword>
<name>A0A098BPW2_9NOCA</name>
<dbReference type="Pfam" id="PF00005">
    <property type="entry name" value="ABC_tran"/>
    <property type="match status" value="1"/>
</dbReference>
<keyword evidence="4 6" id="KW-0472">Membrane</keyword>
<organism evidence="9 10">
    <name type="scientific">Rhodococcus ruber</name>
    <dbReference type="NCBI Taxonomy" id="1830"/>
    <lineage>
        <taxon>Bacteria</taxon>
        <taxon>Bacillati</taxon>
        <taxon>Actinomycetota</taxon>
        <taxon>Actinomycetes</taxon>
        <taxon>Mycobacteriales</taxon>
        <taxon>Nocardiaceae</taxon>
        <taxon>Rhodococcus</taxon>
    </lineage>
</organism>
<evidence type="ECO:0000313" key="9">
    <source>
        <dbReference type="EMBL" id="CDZ90728.1"/>
    </source>
</evidence>
<evidence type="ECO:0000256" key="4">
    <source>
        <dbReference type="ARBA" id="ARBA00023136"/>
    </source>
</evidence>
<dbReference type="AlphaFoldDB" id="A0A098BPW2"/>
<dbReference type="Proteomes" id="UP000042997">
    <property type="component" value="Unassembled WGS sequence"/>
</dbReference>
<dbReference type="GO" id="GO:0005524">
    <property type="term" value="F:ATP binding"/>
    <property type="evidence" value="ECO:0007669"/>
    <property type="project" value="InterPro"/>
</dbReference>
<dbReference type="SUPFAM" id="SSF52540">
    <property type="entry name" value="P-loop containing nucleoside triphosphate hydrolases"/>
    <property type="match status" value="1"/>
</dbReference>
<dbReference type="GO" id="GO:0005886">
    <property type="term" value="C:plasma membrane"/>
    <property type="evidence" value="ECO:0007669"/>
    <property type="project" value="UniProtKB-SubCell"/>
</dbReference>
<dbReference type="PANTHER" id="PTHR43394:SF1">
    <property type="entry name" value="ATP-BINDING CASSETTE SUB-FAMILY B MEMBER 10, MITOCHONDRIAL"/>
    <property type="match status" value="1"/>
</dbReference>
<accession>A0A098BPW2</accession>
<gene>
    <name evidence="9" type="ORF">RHRU231_750075</name>
</gene>
<dbReference type="GO" id="GO:0015421">
    <property type="term" value="F:ABC-type oligopeptide transporter activity"/>
    <property type="evidence" value="ECO:0007669"/>
    <property type="project" value="TreeGrafter"/>
</dbReference>
<evidence type="ECO:0000256" key="2">
    <source>
        <dbReference type="ARBA" id="ARBA00022692"/>
    </source>
</evidence>
<dbReference type="eggNOG" id="COG1132">
    <property type="taxonomic scope" value="Bacteria"/>
</dbReference>
<dbReference type="OrthoDB" id="4966664at2"/>
<keyword evidence="3 6" id="KW-1133">Transmembrane helix</keyword>
<evidence type="ECO:0000256" key="6">
    <source>
        <dbReference type="SAM" id="Phobius"/>
    </source>
</evidence>
<dbReference type="Gene3D" id="1.20.1560.10">
    <property type="entry name" value="ABC transporter type 1, transmembrane domain"/>
    <property type="match status" value="1"/>
</dbReference>
<feature type="region of interest" description="Disordered" evidence="5">
    <location>
        <begin position="1"/>
        <end position="23"/>
    </location>
</feature>
<feature type="transmembrane region" description="Helical" evidence="6">
    <location>
        <begin position="72"/>
        <end position="90"/>
    </location>
</feature>
<dbReference type="InterPro" id="IPR039421">
    <property type="entry name" value="Type_1_exporter"/>
</dbReference>
<evidence type="ECO:0000259" key="7">
    <source>
        <dbReference type="PROSITE" id="PS50893"/>
    </source>
</evidence>
<dbReference type="PROSITE" id="PS50893">
    <property type="entry name" value="ABC_TRANSPORTER_2"/>
    <property type="match status" value="1"/>
</dbReference>
<sequence>MVERMSGDDDRGAGDGKKPGPGLLRRTIVNQRIALAVGTPLVSLHQVMETLVPVAIGVIIDGPVTDGDVSMLVVALAGLAALFVVLTYSWRLGARRLVAAIEAESHRLRVAVARRILDPRGVRTSLRTGELLAVATTDAGRAAQILHVVPATAAAVTAVVGAAIALLLVDVPLGLLVLLGTPAILVALDRATPLLTRRMTAQQEAVARASGLATDLVTGLRPLRGIGAEPAAAHRYRDASADALASTLRATRALGVYTGASSAVSALLSVAVAGVAGWAALSGRISVGELITVVGLAQFVVEPLGTLAALPSSWAASRASADRLSLVLHAPSLLPAGTGTPADGSLELRGLGYRSLRRIDLTVAPGELLGVLAHRSQDAEALADVLSGQVPPADVRGELTVGGVPLDALDPVAGRRTVLAEPHHSDLFAGTLADNIAAGMSRPSDGIPPEVLGASAAGQVADTHPDGLDQRIVDRGSSLSGGQRQRVALARALARRAPVLVLHEPTTAVDAVTERAVAEGIARLRHDGDEHTTVVITSSPALLAAADRVVVVDDGEIVASGTHAELSATDPTYRAAVLR</sequence>
<dbReference type="GO" id="GO:0016887">
    <property type="term" value="F:ATP hydrolysis activity"/>
    <property type="evidence" value="ECO:0007669"/>
    <property type="project" value="InterPro"/>
</dbReference>
<feature type="transmembrane region" description="Helical" evidence="6">
    <location>
        <begin position="145"/>
        <end position="165"/>
    </location>
</feature>